<sequence>MQSRVYGDLHYPDSIRFLRLHGSDDFESPIHCSLELARLYDPCLPLFEAVSYTWADLNGDDTLSDRVYLDSDHRILPATRNCVAALRRFRTAQDRLLWVDAICINQVDLAERATQVGLMREIYSFAGRVIVYLGEE</sequence>
<dbReference type="AlphaFoldDB" id="A0A6G1IN49"/>
<dbReference type="PANTHER" id="PTHR24148">
    <property type="entry name" value="ANKYRIN REPEAT DOMAIN-CONTAINING PROTEIN 39 HOMOLOG-RELATED"/>
    <property type="match status" value="1"/>
</dbReference>
<dbReference type="InterPro" id="IPR010730">
    <property type="entry name" value="HET"/>
</dbReference>
<gene>
    <name evidence="2" type="ORF">K458DRAFT_314054</name>
</gene>
<feature type="non-terminal residue" evidence="2">
    <location>
        <position position="136"/>
    </location>
</feature>
<dbReference type="Pfam" id="PF06985">
    <property type="entry name" value="HET"/>
    <property type="match status" value="1"/>
</dbReference>
<evidence type="ECO:0000313" key="2">
    <source>
        <dbReference type="EMBL" id="KAF2679666.1"/>
    </source>
</evidence>
<accession>A0A6G1IN49</accession>
<organism evidence="2 3">
    <name type="scientific">Lentithecium fluviatile CBS 122367</name>
    <dbReference type="NCBI Taxonomy" id="1168545"/>
    <lineage>
        <taxon>Eukaryota</taxon>
        <taxon>Fungi</taxon>
        <taxon>Dikarya</taxon>
        <taxon>Ascomycota</taxon>
        <taxon>Pezizomycotina</taxon>
        <taxon>Dothideomycetes</taxon>
        <taxon>Pleosporomycetidae</taxon>
        <taxon>Pleosporales</taxon>
        <taxon>Massarineae</taxon>
        <taxon>Lentitheciaceae</taxon>
        <taxon>Lentithecium</taxon>
    </lineage>
</organism>
<keyword evidence="3" id="KW-1185">Reference proteome</keyword>
<dbReference type="PANTHER" id="PTHR24148:SF64">
    <property type="entry name" value="HETEROKARYON INCOMPATIBILITY DOMAIN-CONTAINING PROTEIN"/>
    <property type="match status" value="1"/>
</dbReference>
<dbReference type="InterPro" id="IPR052895">
    <property type="entry name" value="HetReg/Transcr_Mod"/>
</dbReference>
<name>A0A6G1IN49_9PLEO</name>
<evidence type="ECO:0000259" key="1">
    <source>
        <dbReference type="Pfam" id="PF06985"/>
    </source>
</evidence>
<dbReference type="OrthoDB" id="3789469at2759"/>
<proteinExistence type="predicted"/>
<feature type="domain" description="Heterokaryon incompatibility" evidence="1">
    <location>
        <begin position="47"/>
        <end position="135"/>
    </location>
</feature>
<dbReference type="EMBL" id="MU005602">
    <property type="protein sequence ID" value="KAF2679666.1"/>
    <property type="molecule type" value="Genomic_DNA"/>
</dbReference>
<protein>
    <submittedName>
        <fullName evidence="2">HET-domain-containing protein</fullName>
    </submittedName>
</protein>
<evidence type="ECO:0000313" key="3">
    <source>
        <dbReference type="Proteomes" id="UP000799291"/>
    </source>
</evidence>
<dbReference type="Proteomes" id="UP000799291">
    <property type="component" value="Unassembled WGS sequence"/>
</dbReference>
<reference evidence="2" key="1">
    <citation type="journal article" date="2020" name="Stud. Mycol.">
        <title>101 Dothideomycetes genomes: a test case for predicting lifestyles and emergence of pathogens.</title>
        <authorList>
            <person name="Haridas S."/>
            <person name="Albert R."/>
            <person name="Binder M."/>
            <person name="Bloem J."/>
            <person name="Labutti K."/>
            <person name="Salamov A."/>
            <person name="Andreopoulos B."/>
            <person name="Baker S."/>
            <person name="Barry K."/>
            <person name="Bills G."/>
            <person name="Bluhm B."/>
            <person name="Cannon C."/>
            <person name="Castanera R."/>
            <person name="Culley D."/>
            <person name="Daum C."/>
            <person name="Ezra D."/>
            <person name="Gonzalez J."/>
            <person name="Henrissat B."/>
            <person name="Kuo A."/>
            <person name="Liang C."/>
            <person name="Lipzen A."/>
            <person name="Lutzoni F."/>
            <person name="Magnuson J."/>
            <person name="Mondo S."/>
            <person name="Nolan M."/>
            <person name="Ohm R."/>
            <person name="Pangilinan J."/>
            <person name="Park H.-J."/>
            <person name="Ramirez L."/>
            <person name="Alfaro M."/>
            <person name="Sun H."/>
            <person name="Tritt A."/>
            <person name="Yoshinaga Y."/>
            <person name="Zwiers L.-H."/>
            <person name="Turgeon B."/>
            <person name="Goodwin S."/>
            <person name="Spatafora J."/>
            <person name="Crous P."/>
            <person name="Grigoriev I."/>
        </authorList>
    </citation>
    <scope>NUCLEOTIDE SEQUENCE</scope>
    <source>
        <strain evidence="2">CBS 122367</strain>
    </source>
</reference>